<dbReference type="RefSeq" id="WP_091189937.1">
    <property type="nucleotide sequence ID" value="NZ_FOVE01000001.1"/>
</dbReference>
<keyword evidence="1 3" id="KW-0145">Chemotaxis</keyword>
<evidence type="ECO:0000313" key="5">
    <source>
        <dbReference type="Proteomes" id="UP000242869"/>
    </source>
</evidence>
<accession>A0A1I4VCS1</accession>
<sequence length="203" mass="22233">MNKRQEQGEAKRGAYLDPRFRLPLISLMPGEFQAGRGETGFTTLLGSCVAACIWDQDTGIGGMNHFLLPDSGDIDPTHAGWAKAARYGDHAMELLINKLIALGARREHLCAKLFGGGAVLAGSTSLIGERNAEFARRYLEIEGIQVMAQDLGGPLARQAYFFPANGEAFVRRITGTNRDLVMREIAFAKQLQQEETQGSVFLF</sequence>
<dbReference type="Pfam" id="PF03975">
    <property type="entry name" value="CheD"/>
    <property type="match status" value="1"/>
</dbReference>
<dbReference type="Proteomes" id="UP000242869">
    <property type="component" value="Unassembled WGS sequence"/>
</dbReference>
<evidence type="ECO:0000256" key="2">
    <source>
        <dbReference type="ARBA" id="ARBA00022801"/>
    </source>
</evidence>
<proteinExistence type="inferred from homology"/>
<dbReference type="GO" id="GO:0050568">
    <property type="term" value="F:protein-glutamine glutaminase activity"/>
    <property type="evidence" value="ECO:0007669"/>
    <property type="project" value="UniProtKB-UniRule"/>
</dbReference>
<dbReference type="InterPro" id="IPR005659">
    <property type="entry name" value="Chemorcpt_Glu_NH3ase_CheD"/>
</dbReference>
<evidence type="ECO:0000313" key="4">
    <source>
        <dbReference type="EMBL" id="SFM98964.1"/>
    </source>
</evidence>
<dbReference type="STRING" id="83765.SAMN05660284_00232"/>
<evidence type="ECO:0000256" key="1">
    <source>
        <dbReference type="ARBA" id="ARBA00022500"/>
    </source>
</evidence>
<dbReference type="Gene3D" id="3.30.1330.200">
    <property type="match status" value="1"/>
</dbReference>
<reference evidence="5" key="1">
    <citation type="submission" date="2016-10" db="EMBL/GenBank/DDBJ databases">
        <authorList>
            <person name="Varghese N."/>
            <person name="Submissions S."/>
        </authorList>
    </citation>
    <scope>NUCLEOTIDE SEQUENCE [LARGE SCALE GENOMIC DNA]</scope>
    <source>
        <strain evidence="5">DSM 6150</strain>
    </source>
</reference>
<dbReference type="PANTHER" id="PTHR35147:SF2">
    <property type="entry name" value="CHEMORECEPTOR GLUTAMINE DEAMIDASE CHED-RELATED"/>
    <property type="match status" value="1"/>
</dbReference>
<dbReference type="AlphaFoldDB" id="A0A1I4VCS1"/>
<comment type="catalytic activity">
    <reaction evidence="3">
        <text>L-glutaminyl-[protein] + H2O = L-glutamyl-[protein] + NH4(+)</text>
        <dbReference type="Rhea" id="RHEA:16441"/>
        <dbReference type="Rhea" id="RHEA-COMP:10207"/>
        <dbReference type="Rhea" id="RHEA-COMP:10208"/>
        <dbReference type="ChEBI" id="CHEBI:15377"/>
        <dbReference type="ChEBI" id="CHEBI:28938"/>
        <dbReference type="ChEBI" id="CHEBI:29973"/>
        <dbReference type="ChEBI" id="CHEBI:30011"/>
        <dbReference type="EC" id="3.5.1.44"/>
    </reaction>
</comment>
<evidence type="ECO:0000256" key="3">
    <source>
        <dbReference type="HAMAP-Rule" id="MF_01440"/>
    </source>
</evidence>
<dbReference type="PANTHER" id="PTHR35147">
    <property type="entry name" value="CHEMORECEPTOR GLUTAMINE DEAMIDASE CHED-RELATED"/>
    <property type="match status" value="1"/>
</dbReference>
<gene>
    <name evidence="3" type="primary">cheD</name>
    <name evidence="4" type="ORF">SAMN05660284_00232</name>
</gene>
<organism evidence="4 5">
    <name type="scientific">Formivibrio citricus</name>
    <dbReference type="NCBI Taxonomy" id="83765"/>
    <lineage>
        <taxon>Bacteria</taxon>
        <taxon>Pseudomonadati</taxon>
        <taxon>Pseudomonadota</taxon>
        <taxon>Betaproteobacteria</taxon>
        <taxon>Neisseriales</taxon>
        <taxon>Chitinibacteraceae</taxon>
        <taxon>Formivibrio</taxon>
    </lineage>
</organism>
<dbReference type="EC" id="3.5.1.44" evidence="3"/>
<dbReference type="InterPro" id="IPR011324">
    <property type="entry name" value="Cytotoxic_necrot_fac-like_cat"/>
</dbReference>
<comment type="function">
    <text evidence="3">Probably deamidates glutamine residues to glutamate on methyl-accepting chemotaxis receptors (MCPs), playing an important role in chemotaxis.</text>
</comment>
<dbReference type="SUPFAM" id="SSF64438">
    <property type="entry name" value="CNF1/YfiH-like putative cysteine hydrolases"/>
    <property type="match status" value="1"/>
</dbReference>
<keyword evidence="2 3" id="KW-0378">Hydrolase</keyword>
<protein>
    <recommendedName>
        <fullName evidence="3">Probable chemoreceptor glutamine deamidase CheD</fullName>
        <ecNumber evidence="3">3.5.1.44</ecNumber>
    </recommendedName>
</protein>
<dbReference type="CDD" id="cd16352">
    <property type="entry name" value="CheD"/>
    <property type="match status" value="1"/>
</dbReference>
<comment type="similarity">
    <text evidence="3">Belongs to the CheD family.</text>
</comment>
<dbReference type="InterPro" id="IPR038592">
    <property type="entry name" value="CheD-like_sf"/>
</dbReference>
<dbReference type="HAMAP" id="MF_01440">
    <property type="entry name" value="CheD"/>
    <property type="match status" value="1"/>
</dbReference>
<keyword evidence="5" id="KW-1185">Reference proteome</keyword>
<dbReference type="OrthoDB" id="9807202at2"/>
<name>A0A1I4VCS1_9NEIS</name>
<dbReference type="GO" id="GO:0006935">
    <property type="term" value="P:chemotaxis"/>
    <property type="evidence" value="ECO:0007669"/>
    <property type="project" value="UniProtKB-UniRule"/>
</dbReference>
<dbReference type="EMBL" id="FOVE01000001">
    <property type="protein sequence ID" value="SFM98964.1"/>
    <property type="molecule type" value="Genomic_DNA"/>
</dbReference>